<feature type="domain" description="Protein kinase" evidence="5">
    <location>
        <begin position="89"/>
        <end position="335"/>
    </location>
</feature>
<dbReference type="GO" id="GO:0005634">
    <property type="term" value="C:nucleus"/>
    <property type="evidence" value="ECO:0007669"/>
    <property type="project" value="TreeGrafter"/>
</dbReference>
<organism evidence="6 7">
    <name type="scientific">Tritrichomonas foetus</name>
    <dbReference type="NCBI Taxonomy" id="1144522"/>
    <lineage>
        <taxon>Eukaryota</taxon>
        <taxon>Metamonada</taxon>
        <taxon>Parabasalia</taxon>
        <taxon>Tritrichomonadida</taxon>
        <taxon>Tritrichomonadidae</taxon>
        <taxon>Tritrichomonas</taxon>
    </lineage>
</organism>
<gene>
    <name evidence="6" type="ORF">TRFO_33533</name>
</gene>
<dbReference type="Gene3D" id="1.10.510.10">
    <property type="entry name" value="Transferase(Phosphotransferase) domain 1"/>
    <property type="match status" value="1"/>
</dbReference>
<dbReference type="InterPro" id="IPR011009">
    <property type="entry name" value="Kinase-like_dom_sf"/>
</dbReference>
<proteinExistence type="predicted"/>
<protein>
    <submittedName>
        <fullName evidence="6">TKL family protein kinase</fullName>
    </submittedName>
</protein>
<dbReference type="GO" id="GO:0005737">
    <property type="term" value="C:cytoplasm"/>
    <property type="evidence" value="ECO:0007669"/>
    <property type="project" value="TreeGrafter"/>
</dbReference>
<dbReference type="AlphaFoldDB" id="A0A1J4JRQ9"/>
<dbReference type="GO" id="GO:0004672">
    <property type="term" value="F:protein kinase activity"/>
    <property type="evidence" value="ECO:0007669"/>
    <property type="project" value="InterPro"/>
</dbReference>
<evidence type="ECO:0000259" key="5">
    <source>
        <dbReference type="PROSITE" id="PS50011"/>
    </source>
</evidence>
<dbReference type="InterPro" id="IPR050339">
    <property type="entry name" value="CC_SR_Kinase"/>
</dbReference>
<comment type="caution">
    <text evidence="6">The sequence shown here is derived from an EMBL/GenBank/DDBJ whole genome shotgun (WGS) entry which is preliminary data.</text>
</comment>
<dbReference type="InterPro" id="IPR000719">
    <property type="entry name" value="Prot_kinase_dom"/>
</dbReference>
<keyword evidence="4" id="KW-0067">ATP-binding</keyword>
<keyword evidence="7" id="KW-1185">Reference proteome</keyword>
<keyword evidence="3 6" id="KW-0418">Kinase</keyword>
<evidence type="ECO:0000256" key="3">
    <source>
        <dbReference type="ARBA" id="ARBA00022777"/>
    </source>
</evidence>
<dbReference type="Pfam" id="PF00069">
    <property type="entry name" value="Pkinase"/>
    <property type="match status" value="1"/>
</dbReference>
<dbReference type="PANTHER" id="PTHR11042">
    <property type="entry name" value="EUKARYOTIC TRANSLATION INITIATION FACTOR 2-ALPHA KINASE EIF2-ALPHA KINASE -RELATED"/>
    <property type="match status" value="1"/>
</dbReference>
<evidence type="ECO:0000256" key="2">
    <source>
        <dbReference type="ARBA" id="ARBA00022741"/>
    </source>
</evidence>
<keyword evidence="1" id="KW-0808">Transferase</keyword>
<accession>A0A1J4JRQ9</accession>
<dbReference type="OrthoDB" id="5337378at2759"/>
<sequence>MRYFFEHFQLTHNFFFPFDFSIHEMELPIPDFSDDDDELFPLAPLSPLHHTAPVRTLKESLSHTELFSLAQSCDPDTTFNAQTSTGLLYDIENPIYKTKTCTLFLAKEIDLNSDEKYYALKTSSSSKLLLHEWDVYSRIGKFPTIIDASRILKEPNNTMFIQLDYAFGGSIANTALYFDVFDAWRIFAHIASALCHIHSQGFIHLDVSPANILQCDGANGANIFKLTDFGTVLKNGTFENFCEGAGPYVSPEALYWPNSPHQVTYQTDIWSFGAVMYEIVTHRKVPRDAERYDAIRKGTFDLSIIPDEFDIVRQMLKVDPSQRPTSLQLIQHPKIKDILERLQYEVIQPQGNQGSSMPSKNSMKGVCWLDDEALAKVNDFKRRQSFDCI</sequence>
<dbReference type="PANTHER" id="PTHR11042:SF189">
    <property type="entry name" value="PROTEIN KINASE DOMAIN-CONTAINING PROTEIN"/>
    <property type="match status" value="1"/>
</dbReference>
<evidence type="ECO:0000313" key="6">
    <source>
        <dbReference type="EMBL" id="OHS99932.1"/>
    </source>
</evidence>
<evidence type="ECO:0000313" key="7">
    <source>
        <dbReference type="Proteomes" id="UP000179807"/>
    </source>
</evidence>
<keyword evidence="2" id="KW-0547">Nucleotide-binding</keyword>
<name>A0A1J4JRQ9_9EUKA</name>
<dbReference type="GeneID" id="94843839"/>
<dbReference type="GO" id="GO:0005524">
    <property type="term" value="F:ATP binding"/>
    <property type="evidence" value="ECO:0007669"/>
    <property type="project" value="UniProtKB-KW"/>
</dbReference>
<dbReference type="EMBL" id="MLAK01000980">
    <property type="protein sequence ID" value="OHS99932.1"/>
    <property type="molecule type" value="Genomic_DNA"/>
</dbReference>
<dbReference type="Proteomes" id="UP000179807">
    <property type="component" value="Unassembled WGS sequence"/>
</dbReference>
<reference evidence="6" key="1">
    <citation type="submission" date="2016-10" db="EMBL/GenBank/DDBJ databases">
        <authorList>
            <person name="Benchimol M."/>
            <person name="Almeida L.G."/>
            <person name="Vasconcelos A.T."/>
            <person name="Perreira-Neves A."/>
            <person name="Rosa I.A."/>
            <person name="Tasca T."/>
            <person name="Bogo M.R."/>
            <person name="de Souza W."/>
        </authorList>
    </citation>
    <scope>NUCLEOTIDE SEQUENCE [LARGE SCALE GENOMIC DNA]</scope>
    <source>
        <strain evidence="6">K</strain>
    </source>
</reference>
<evidence type="ECO:0000256" key="4">
    <source>
        <dbReference type="ARBA" id="ARBA00022840"/>
    </source>
</evidence>
<dbReference type="RefSeq" id="XP_068353069.1">
    <property type="nucleotide sequence ID" value="XM_068509135.1"/>
</dbReference>
<evidence type="ECO:0000256" key="1">
    <source>
        <dbReference type="ARBA" id="ARBA00022679"/>
    </source>
</evidence>
<dbReference type="CDD" id="cd00180">
    <property type="entry name" value="PKc"/>
    <property type="match status" value="1"/>
</dbReference>
<dbReference type="SUPFAM" id="SSF56112">
    <property type="entry name" value="Protein kinase-like (PK-like)"/>
    <property type="match status" value="1"/>
</dbReference>
<dbReference type="VEuPathDB" id="TrichDB:TRFO_33533"/>
<dbReference type="PROSITE" id="PS50011">
    <property type="entry name" value="PROTEIN_KINASE_DOM"/>
    <property type="match status" value="1"/>
</dbReference>